<evidence type="ECO:0000256" key="9">
    <source>
        <dbReference type="ARBA" id="ARBA00022692"/>
    </source>
</evidence>
<dbReference type="FunFam" id="1.20.1250.20:FF:001511">
    <property type="entry name" value="Solute carrier family 2, facilitated glucose transporter member 5"/>
    <property type="match status" value="1"/>
</dbReference>
<evidence type="ECO:0000313" key="17">
    <source>
        <dbReference type="Ensembl" id="ENSNFUP00015050965.1"/>
    </source>
</evidence>
<comment type="subcellular location">
    <subcellularLocation>
        <location evidence="2">Cell membrane</location>
        <location evidence="2">Sarcolemma</location>
    </subcellularLocation>
    <subcellularLocation>
        <location evidence="3">Cell membrane</location>
        <topology evidence="3">Multi-pass membrane protein</topology>
    </subcellularLocation>
</comment>
<dbReference type="NCBIfam" id="TIGR00879">
    <property type="entry name" value="SP"/>
    <property type="match status" value="1"/>
</dbReference>
<dbReference type="AlphaFoldDB" id="A0A8C6PZ29"/>
<dbReference type="InterPro" id="IPR003663">
    <property type="entry name" value="Sugar/inositol_transpt"/>
</dbReference>
<keyword evidence="11 15" id="KW-0472">Membrane</keyword>
<evidence type="ECO:0000256" key="14">
    <source>
        <dbReference type="RuleBase" id="RU003346"/>
    </source>
</evidence>
<dbReference type="GO" id="GO:0070837">
    <property type="term" value="P:dehydroascorbic acid transport"/>
    <property type="evidence" value="ECO:0007669"/>
    <property type="project" value="TreeGrafter"/>
</dbReference>
<feature type="transmembrane region" description="Helical" evidence="15">
    <location>
        <begin position="109"/>
        <end position="130"/>
    </location>
</feature>
<feature type="transmembrane region" description="Helical" evidence="15">
    <location>
        <begin position="200"/>
        <end position="221"/>
    </location>
</feature>
<evidence type="ECO:0000256" key="4">
    <source>
        <dbReference type="ARBA" id="ARBA00007004"/>
    </source>
</evidence>
<keyword evidence="10 15" id="KW-1133">Transmembrane helix</keyword>
<evidence type="ECO:0000256" key="5">
    <source>
        <dbReference type="ARBA" id="ARBA00015973"/>
    </source>
</evidence>
<evidence type="ECO:0000256" key="7">
    <source>
        <dbReference type="ARBA" id="ARBA00022475"/>
    </source>
</evidence>
<proteinExistence type="inferred from homology"/>
<protein>
    <recommendedName>
        <fullName evidence="5">Solute carrier family 2, facilitated glucose transporter member 5</fullName>
    </recommendedName>
    <alternativeName>
        <fullName evidence="13">Fructose transporter</fullName>
    </alternativeName>
    <alternativeName>
        <fullName evidence="12">Glucose transporter type 5, small intestine</fullName>
    </alternativeName>
</protein>
<evidence type="ECO:0000256" key="10">
    <source>
        <dbReference type="ARBA" id="ARBA00022989"/>
    </source>
</evidence>
<organism evidence="17 18">
    <name type="scientific">Nothobranchius furzeri</name>
    <name type="common">Turquoise killifish</name>
    <dbReference type="NCBI Taxonomy" id="105023"/>
    <lineage>
        <taxon>Eukaryota</taxon>
        <taxon>Metazoa</taxon>
        <taxon>Chordata</taxon>
        <taxon>Craniata</taxon>
        <taxon>Vertebrata</taxon>
        <taxon>Euteleostomi</taxon>
        <taxon>Actinopterygii</taxon>
        <taxon>Neopterygii</taxon>
        <taxon>Teleostei</taxon>
        <taxon>Neoteleostei</taxon>
        <taxon>Acanthomorphata</taxon>
        <taxon>Ovalentaria</taxon>
        <taxon>Atherinomorphae</taxon>
        <taxon>Cyprinodontiformes</taxon>
        <taxon>Nothobranchiidae</taxon>
        <taxon>Nothobranchius</taxon>
    </lineage>
</organism>
<name>A0A8C6PZ29_NOTFU</name>
<keyword evidence="9 15" id="KW-0812">Transmembrane</keyword>
<evidence type="ECO:0000256" key="1">
    <source>
        <dbReference type="ARBA" id="ARBA00000590"/>
    </source>
</evidence>
<dbReference type="InterPro" id="IPR005828">
    <property type="entry name" value="MFS_sugar_transport-like"/>
</dbReference>
<accession>A0A8C6PZ29</accession>
<keyword evidence="6 14" id="KW-0813">Transport</keyword>
<evidence type="ECO:0000313" key="18">
    <source>
        <dbReference type="Proteomes" id="UP000694548"/>
    </source>
</evidence>
<feature type="transmembrane region" description="Helical" evidence="15">
    <location>
        <begin position="324"/>
        <end position="344"/>
    </location>
</feature>
<dbReference type="InterPro" id="IPR020846">
    <property type="entry name" value="MFS_dom"/>
</dbReference>
<dbReference type="GO" id="GO:0055056">
    <property type="term" value="F:D-glucose transmembrane transporter activity"/>
    <property type="evidence" value="ECO:0007669"/>
    <property type="project" value="TreeGrafter"/>
</dbReference>
<evidence type="ECO:0000256" key="15">
    <source>
        <dbReference type="SAM" id="Phobius"/>
    </source>
</evidence>
<keyword evidence="7" id="KW-1003">Cell membrane</keyword>
<feature type="transmembrane region" description="Helical" evidence="15">
    <location>
        <begin position="379"/>
        <end position="397"/>
    </location>
</feature>
<feature type="transmembrane region" description="Helical" evidence="15">
    <location>
        <begin position="448"/>
        <end position="468"/>
    </location>
</feature>
<evidence type="ECO:0000259" key="16">
    <source>
        <dbReference type="PROSITE" id="PS50850"/>
    </source>
</evidence>
<evidence type="ECO:0000256" key="13">
    <source>
        <dbReference type="ARBA" id="ARBA00031099"/>
    </source>
</evidence>
<dbReference type="PANTHER" id="PTHR23503">
    <property type="entry name" value="SOLUTE CARRIER FAMILY 2"/>
    <property type="match status" value="1"/>
</dbReference>
<dbReference type="PROSITE" id="PS50850">
    <property type="entry name" value="MFS"/>
    <property type="match status" value="1"/>
</dbReference>
<feature type="transmembrane region" description="Helical" evidence="15">
    <location>
        <begin position="77"/>
        <end position="97"/>
    </location>
</feature>
<dbReference type="GO" id="GO:0005353">
    <property type="term" value="F:fructose transmembrane transporter activity"/>
    <property type="evidence" value="ECO:0007669"/>
    <property type="project" value="UniProtKB-ARBA"/>
</dbReference>
<comment type="catalytic activity">
    <reaction evidence="1">
        <text>D-fructose(out) = D-fructose(in)</text>
        <dbReference type="Rhea" id="RHEA:60372"/>
        <dbReference type="ChEBI" id="CHEBI:37721"/>
    </reaction>
</comment>
<reference evidence="17" key="1">
    <citation type="submission" date="2014-08" db="EMBL/GenBank/DDBJ databases">
        <authorList>
            <person name="Senf B."/>
            <person name="Petzold A."/>
            <person name="Downie B.R."/>
            <person name="Koch P."/>
            <person name="Platzer M."/>
        </authorList>
    </citation>
    <scope>NUCLEOTIDE SEQUENCE [LARGE SCALE GENOMIC DNA]</scope>
    <source>
        <strain evidence="17">GRZ</strain>
    </source>
</reference>
<dbReference type="Ensembl" id="ENSNFUT00015053157.1">
    <property type="protein sequence ID" value="ENSNFUP00015050965.1"/>
    <property type="gene ID" value="ENSNFUG00015023900.1"/>
</dbReference>
<dbReference type="InterPro" id="IPR045263">
    <property type="entry name" value="GLUT"/>
</dbReference>
<keyword evidence="18" id="KW-1185">Reference proteome</keyword>
<gene>
    <name evidence="17" type="primary">slc2a9l1</name>
</gene>
<evidence type="ECO:0000256" key="3">
    <source>
        <dbReference type="ARBA" id="ARBA00004651"/>
    </source>
</evidence>
<feature type="transmembrane region" description="Helical" evidence="15">
    <location>
        <begin position="356"/>
        <end position="373"/>
    </location>
</feature>
<evidence type="ECO:0000256" key="6">
    <source>
        <dbReference type="ARBA" id="ARBA00022448"/>
    </source>
</evidence>
<evidence type="ECO:0000256" key="8">
    <source>
        <dbReference type="ARBA" id="ARBA00022597"/>
    </source>
</evidence>
<feature type="transmembrane region" description="Helical" evidence="15">
    <location>
        <begin position="136"/>
        <end position="158"/>
    </location>
</feature>
<feature type="transmembrane region" description="Helical" evidence="15">
    <location>
        <begin position="286"/>
        <end position="312"/>
    </location>
</feature>
<keyword evidence="8" id="KW-0762">Sugar transport</keyword>
<evidence type="ECO:0000256" key="11">
    <source>
        <dbReference type="ARBA" id="ARBA00023136"/>
    </source>
</evidence>
<dbReference type="Pfam" id="PF00083">
    <property type="entry name" value="Sugar_tr"/>
    <property type="match status" value="1"/>
</dbReference>
<feature type="transmembrane region" description="Helical" evidence="15">
    <location>
        <begin position="20"/>
        <end position="38"/>
    </location>
</feature>
<dbReference type="SUPFAM" id="SSF103473">
    <property type="entry name" value="MFS general substrate transporter"/>
    <property type="match status" value="1"/>
</dbReference>
<evidence type="ECO:0000256" key="2">
    <source>
        <dbReference type="ARBA" id="ARBA00004135"/>
    </source>
</evidence>
<dbReference type="GO" id="GO:1990539">
    <property type="term" value="P:fructose import across plasma membrane"/>
    <property type="evidence" value="ECO:0007669"/>
    <property type="project" value="UniProtKB-ARBA"/>
</dbReference>
<feature type="transmembrane region" description="Helical" evidence="15">
    <location>
        <begin position="170"/>
        <end position="188"/>
    </location>
</feature>
<dbReference type="GO" id="GO:0042383">
    <property type="term" value="C:sarcolemma"/>
    <property type="evidence" value="ECO:0007669"/>
    <property type="project" value="UniProtKB-SubCell"/>
</dbReference>
<feature type="domain" description="Major facilitator superfamily (MFS) profile" evidence="16">
    <location>
        <begin position="29"/>
        <end position="472"/>
    </location>
</feature>
<dbReference type="GeneTree" id="ENSGT00940000166173"/>
<dbReference type="GO" id="GO:0046323">
    <property type="term" value="P:D-glucose import"/>
    <property type="evidence" value="ECO:0007669"/>
    <property type="project" value="TreeGrafter"/>
</dbReference>
<feature type="transmembrane region" description="Helical" evidence="15">
    <location>
        <begin position="417"/>
        <end position="442"/>
    </location>
</feature>
<evidence type="ECO:0000256" key="12">
    <source>
        <dbReference type="ARBA" id="ARBA00029961"/>
    </source>
</evidence>
<dbReference type="Gene3D" id="1.20.1250.20">
    <property type="entry name" value="MFS general substrate transporter like domains"/>
    <property type="match status" value="1"/>
</dbReference>
<sequence>CSSCKGLAGKERMETLVQQLTKGTSLFLIITLGLGGSFQNGYHLTSPSSPSPYIQRFINSSWYDRYSEPPHPQTVTMIWSLVVSMYAVGGLFGAASVNFISRRLGRKKAIICSSLISIVGMVTMLTSKYANTFEMIIVARILYGYSSGLGGSIHLIYLGEISPRRIRGPVTLTYVIFLSLGKLSGQIFGLSEILGREDMWNVLLSVPACFSLAQVAVLPFLPEAPRYLFIEKRDDEACKKALQRLWGKGEYKQEMEEMLTEQLALEAAHLKSLLQLLKDRAARWQLITMSIIGYCNQLSGTLAISTFAFDVFLEVGIPKDDIRYATLGLGVSEILTSIFCGFLIELTGRRPLLWRGYAVTAACWILVTITLNLKDLGPWIPYVTATLIFLFQVSFRGGPGAVASTLRSELFVQSDRLAAFVLMGLQCWFLIALLGLVFPFIINSLGSYCFVLFGCVCLLGSLYTFFLLPETKGKTLLEISEEFKAITVCGKSFSEEKKVETRL</sequence>
<reference evidence="17" key="3">
    <citation type="submission" date="2025-09" db="UniProtKB">
        <authorList>
            <consortium name="Ensembl"/>
        </authorList>
    </citation>
    <scope>IDENTIFICATION</scope>
</reference>
<dbReference type="PANTHER" id="PTHR23503:SF130">
    <property type="entry name" value="SOLUTE CARRIER FAMILY 2 (FACILITATED GLUCOSE TRANSPORTER), MEMBER 9-LIKE 1"/>
    <property type="match status" value="1"/>
</dbReference>
<dbReference type="Proteomes" id="UP000694548">
    <property type="component" value="Chromosome sgr10"/>
</dbReference>
<dbReference type="InterPro" id="IPR036259">
    <property type="entry name" value="MFS_trans_sf"/>
</dbReference>
<reference evidence="17" key="2">
    <citation type="submission" date="2025-08" db="UniProtKB">
        <authorList>
            <consortium name="Ensembl"/>
        </authorList>
    </citation>
    <scope>IDENTIFICATION</scope>
</reference>
<comment type="similarity">
    <text evidence="4">Belongs to the major facilitator superfamily. Sugar transporter (TC 2.A.1.1) family. Glucose transporter subfamily.</text>
</comment>